<dbReference type="PANTHER" id="PTHR47251:SF1">
    <property type="entry name" value="FINGER DOMAIN PROTEIN, PUTATIVE (AFU_ORTHOLOGUE AFUA_3G04180)-RELATED"/>
    <property type="match status" value="1"/>
</dbReference>
<dbReference type="GO" id="GO:0008270">
    <property type="term" value="F:zinc ion binding"/>
    <property type="evidence" value="ECO:0007669"/>
    <property type="project" value="UniProtKB-KW"/>
</dbReference>
<name>A0AAV9V9Y7_9PEZI</name>
<keyword evidence="1" id="KW-0479">Metal-binding</keyword>
<proteinExistence type="predicted"/>
<keyword evidence="1" id="KW-0863">Zinc-finger</keyword>
<gene>
    <name evidence="4" type="ORF">TWF730_007172</name>
</gene>
<protein>
    <recommendedName>
        <fullName evidence="3">C2H2-type domain-containing protein</fullName>
    </recommendedName>
</protein>
<reference evidence="4 5" key="1">
    <citation type="submission" date="2019-10" db="EMBL/GenBank/DDBJ databases">
        <authorList>
            <person name="Palmer J.M."/>
        </authorList>
    </citation>
    <scope>NUCLEOTIDE SEQUENCE [LARGE SCALE GENOMIC DNA]</scope>
    <source>
        <strain evidence="4 5">TWF730</strain>
    </source>
</reference>
<keyword evidence="1" id="KW-0862">Zinc</keyword>
<dbReference type="EMBL" id="JAVHNS010000004">
    <property type="protein sequence ID" value="KAK6357813.1"/>
    <property type="molecule type" value="Genomic_DNA"/>
</dbReference>
<dbReference type="InterPro" id="IPR036236">
    <property type="entry name" value="Znf_C2H2_sf"/>
</dbReference>
<evidence type="ECO:0000259" key="3">
    <source>
        <dbReference type="PROSITE" id="PS50157"/>
    </source>
</evidence>
<dbReference type="SUPFAM" id="SSF57667">
    <property type="entry name" value="beta-beta-alpha zinc fingers"/>
    <property type="match status" value="1"/>
</dbReference>
<feature type="domain" description="C2H2-type" evidence="3">
    <location>
        <begin position="28"/>
        <end position="57"/>
    </location>
</feature>
<dbReference type="PROSITE" id="PS50157">
    <property type="entry name" value="ZINC_FINGER_C2H2_2"/>
    <property type="match status" value="1"/>
</dbReference>
<evidence type="ECO:0000313" key="5">
    <source>
        <dbReference type="Proteomes" id="UP001373714"/>
    </source>
</evidence>
<feature type="compositionally biased region" description="Basic and acidic residues" evidence="2">
    <location>
        <begin position="123"/>
        <end position="132"/>
    </location>
</feature>
<feature type="region of interest" description="Disordered" evidence="2">
    <location>
        <begin position="63"/>
        <end position="188"/>
    </location>
</feature>
<comment type="caution">
    <text evidence="4">The sequence shown here is derived from an EMBL/GenBank/DDBJ whole genome shotgun (WGS) entry which is preliminary data.</text>
</comment>
<accession>A0AAV9V9Y7</accession>
<evidence type="ECO:0000256" key="1">
    <source>
        <dbReference type="PROSITE-ProRule" id="PRU00042"/>
    </source>
</evidence>
<sequence length="188" mass="20732">MPRGGRGSHSTSVPVPLTQSALDARKSFYCELCGKGYGRMNEFEAHESSYDHQHKKRFMEMKQMQRGASSVEARRERERRAEEKAGLITIKPLRTQGDNGLPKHSDDSVSRIGKKGFKSAFGRGDEQQRGDKQSTGFKKAFAGDSGEGGHPAETPELYHTADTAGNLPSDTDDDDSIHSTYDPTKPTL</sequence>
<dbReference type="InterPro" id="IPR013087">
    <property type="entry name" value="Znf_C2H2_type"/>
</dbReference>
<dbReference type="Proteomes" id="UP001373714">
    <property type="component" value="Unassembled WGS sequence"/>
</dbReference>
<dbReference type="PROSITE" id="PS00028">
    <property type="entry name" value="ZINC_FINGER_C2H2_1"/>
    <property type="match status" value="1"/>
</dbReference>
<dbReference type="AlphaFoldDB" id="A0AAV9V9Y7"/>
<dbReference type="PANTHER" id="PTHR47251">
    <property type="entry name" value="FINGER DOMAIN PROTEIN, PUTATIVE (AFU_ORTHOLOGUE AFUA_3G04180)-RELATED"/>
    <property type="match status" value="1"/>
</dbReference>
<evidence type="ECO:0000313" key="4">
    <source>
        <dbReference type="EMBL" id="KAK6357813.1"/>
    </source>
</evidence>
<keyword evidence="5" id="KW-1185">Reference proteome</keyword>
<feature type="compositionally biased region" description="Basic and acidic residues" evidence="2">
    <location>
        <begin position="72"/>
        <end position="85"/>
    </location>
</feature>
<organism evidence="4 5">
    <name type="scientific">Orbilia blumenaviensis</name>
    <dbReference type="NCBI Taxonomy" id="1796055"/>
    <lineage>
        <taxon>Eukaryota</taxon>
        <taxon>Fungi</taxon>
        <taxon>Dikarya</taxon>
        <taxon>Ascomycota</taxon>
        <taxon>Pezizomycotina</taxon>
        <taxon>Orbiliomycetes</taxon>
        <taxon>Orbiliales</taxon>
        <taxon>Orbiliaceae</taxon>
        <taxon>Orbilia</taxon>
    </lineage>
</organism>
<evidence type="ECO:0000256" key="2">
    <source>
        <dbReference type="SAM" id="MobiDB-lite"/>
    </source>
</evidence>